<comment type="function">
    <text evidence="6 7">Catalyzes a reversible aldol reaction between acetaldehyde and D-glyceraldehyde 3-phosphate to generate 2-deoxy-D-ribose 5-phosphate.</text>
</comment>
<dbReference type="GO" id="GO:0006018">
    <property type="term" value="P:2-deoxyribose 1-phosphate catabolic process"/>
    <property type="evidence" value="ECO:0007669"/>
    <property type="project" value="UniProtKB-UniRule"/>
</dbReference>
<evidence type="ECO:0000256" key="6">
    <source>
        <dbReference type="ARBA" id="ARBA00056337"/>
    </source>
</evidence>
<dbReference type="UniPathway" id="UPA00002">
    <property type="reaction ID" value="UER00468"/>
</dbReference>
<keyword evidence="9" id="KW-1185">Reference proteome</keyword>
<dbReference type="InterPro" id="IPR002915">
    <property type="entry name" value="DeoC/FbaB/LacD_aldolase"/>
</dbReference>
<dbReference type="GO" id="GO:0009264">
    <property type="term" value="P:deoxyribonucleotide catabolic process"/>
    <property type="evidence" value="ECO:0007669"/>
    <property type="project" value="UniProtKB-UniRule"/>
</dbReference>
<name>A0A7W9ZHY9_NOVIT</name>
<dbReference type="Proteomes" id="UP000544872">
    <property type="component" value="Unassembled WGS sequence"/>
</dbReference>
<keyword evidence="3 7" id="KW-0456">Lyase</keyword>
<evidence type="ECO:0000256" key="3">
    <source>
        <dbReference type="ARBA" id="ARBA00023239"/>
    </source>
</evidence>
<dbReference type="HAMAP" id="MF_00114">
    <property type="entry name" value="DeoC_type1"/>
    <property type="match status" value="1"/>
</dbReference>
<dbReference type="NCBIfam" id="TIGR00126">
    <property type="entry name" value="deoC"/>
    <property type="match status" value="1"/>
</dbReference>
<dbReference type="EMBL" id="JACIIX010000014">
    <property type="protein sequence ID" value="MBB6211837.1"/>
    <property type="molecule type" value="Genomic_DNA"/>
</dbReference>
<dbReference type="Pfam" id="PF01791">
    <property type="entry name" value="DeoC"/>
    <property type="match status" value="1"/>
</dbReference>
<dbReference type="GO" id="GO:0016052">
    <property type="term" value="P:carbohydrate catabolic process"/>
    <property type="evidence" value="ECO:0007669"/>
    <property type="project" value="TreeGrafter"/>
</dbReference>
<evidence type="ECO:0000256" key="4">
    <source>
        <dbReference type="ARBA" id="ARBA00023270"/>
    </source>
</evidence>
<comment type="subcellular location">
    <subcellularLocation>
        <location evidence="7">Cytoplasm</location>
    </subcellularLocation>
</comment>
<dbReference type="SUPFAM" id="SSF51569">
    <property type="entry name" value="Aldolase"/>
    <property type="match status" value="1"/>
</dbReference>
<comment type="similarity">
    <text evidence="1 7">Belongs to the DeoC/FbaB aldolase family. DeoC type 1 subfamily.</text>
</comment>
<feature type="active site" description="Proton donor/acceptor" evidence="7">
    <location>
        <position position="102"/>
    </location>
</feature>
<dbReference type="CDD" id="cd00959">
    <property type="entry name" value="DeoC"/>
    <property type="match status" value="1"/>
</dbReference>
<dbReference type="GO" id="GO:0005737">
    <property type="term" value="C:cytoplasm"/>
    <property type="evidence" value="ECO:0007669"/>
    <property type="project" value="UniProtKB-SubCell"/>
</dbReference>
<protein>
    <recommendedName>
        <fullName evidence="7">Deoxyribose-phosphate aldolase</fullName>
        <shortName evidence="7">DERA</shortName>
        <ecNumber evidence="7">4.1.2.4</ecNumber>
    </recommendedName>
    <alternativeName>
        <fullName evidence="7">2-deoxy-D-ribose 5-phosphate aldolase</fullName>
    </alternativeName>
    <alternativeName>
        <fullName evidence="7">Phosphodeoxyriboaldolase</fullName>
        <shortName evidence="7">Deoxyriboaldolase</shortName>
    </alternativeName>
</protein>
<dbReference type="GO" id="GO:0004139">
    <property type="term" value="F:deoxyribose-phosphate aldolase activity"/>
    <property type="evidence" value="ECO:0007669"/>
    <property type="project" value="UniProtKB-UniRule"/>
</dbReference>
<organism evidence="8 9">
    <name type="scientific">Novispirillum itersonii</name>
    <name type="common">Aquaspirillum itersonii</name>
    <dbReference type="NCBI Taxonomy" id="189"/>
    <lineage>
        <taxon>Bacteria</taxon>
        <taxon>Pseudomonadati</taxon>
        <taxon>Pseudomonadota</taxon>
        <taxon>Alphaproteobacteria</taxon>
        <taxon>Rhodospirillales</taxon>
        <taxon>Novispirillaceae</taxon>
        <taxon>Novispirillum</taxon>
    </lineage>
</organism>
<evidence type="ECO:0000256" key="5">
    <source>
        <dbReference type="ARBA" id="ARBA00048791"/>
    </source>
</evidence>
<dbReference type="PANTHER" id="PTHR10889">
    <property type="entry name" value="DEOXYRIBOSE-PHOSPHATE ALDOLASE"/>
    <property type="match status" value="1"/>
</dbReference>
<comment type="catalytic activity">
    <reaction evidence="5 7">
        <text>2-deoxy-D-ribose 5-phosphate = D-glyceraldehyde 3-phosphate + acetaldehyde</text>
        <dbReference type="Rhea" id="RHEA:12821"/>
        <dbReference type="ChEBI" id="CHEBI:15343"/>
        <dbReference type="ChEBI" id="CHEBI:59776"/>
        <dbReference type="ChEBI" id="CHEBI:62877"/>
        <dbReference type="EC" id="4.1.2.4"/>
    </reaction>
</comment>
<dbReference type="SMART" id="SM01133">
    <property type="entry name" value="DeoC"/>
    <property type="match status" value="1"/>
</dbReference>
<dbReference type="InterPro" id="IPR013785">
    <property type="entry name" value="Aldolase_TIM"/>
</dbReference>
<dbReference type="FunFam" id="3.20.20.70:FF:000044">
    <property type="entry name" value="Deoxyribose-phosphate aldolase"/>
    <property type="match status" value="1"/>
</dbReference>
<dbReference type="EC" id="4.1.2.4" evidence="7"/>
<comment type="pathway">
    <text evidence="7">Carbohydrate degradation; 2-deoxy-D-ribose 1-phosphate degradation; D-glyceraldehyde 3-phosphate and acetaldehyde from 2-deoxy-alpha-D-ribose 1-phosphate: step 2/2.</text>
</comment>
<dbReference type="InterPro" id="IPR011343">
    <property type="entry name" value="DeoC"/>
</dbReference>
<reference evidence="8 9" key="1">
    <citation type="submission" date="2020-08" db="EMBL/GenBank/DDBJ databases">
        <title>Genomic Encyclopedia of Type Strains, Phase IV (KMG-IV): sequencing the most valuable type-strain genomes for metagenomic binning, comparative biology and taxonomic classification.</title>
        <authorList>
            <person name="Goeker M."/>
        </authorList>
    </citation>
    <scope>NUCLEOTIDE SEQUENCE [LARGE SCALE GENOMIC DNA]</scope>
    <source>
        <strain evidence="8 9">DSM 11590</strain>
    </source>
</reference>
<gene>
    <name evidence="7" type="primary">deoC</name>
    <name evidence="8" type="ORF">FHS48_003281</name>
</gene>
<proteinExistence type="inferred from homology"/>
<evidence type="ECO:0000256" key="7">
    <source>
        <dbReference type="HAMAP-Rule" id="MF_00114"/>
    </source>
</evidence>
<dbReference type="PANTHER" id="PTHR10889:SF1">
    <property type="entry name" value="DEOXYRIBOSE-PHOSPHATE ALDOLASE"/>
    <property type="match status" value="1"/>
</dbReference>
<comment type="caution">
    <text evidence="8">The sequence shown here is derived from an EMBL/GenBank/DDBJ whole genome shotgun (WGS) entry which is preliminary data.</text>
</comment>
<dbReference type="RefSeq" id="WP_184264973.1">
    <property type="nucleotide sequence ID" value="NZ_JACIIX010000014.1"/>
</dbReference>
<dbReference type="InterPro" id="IPR028581">
    <property type="entry name" value="DeoC_typeI"/>
</dbReference>
<dbReference type="AlphaFoldDB" id="A0A7W9ZHY9"/>
<feature type="active site" description="Proton donor/acceptor" evidence="7">
    <location>
        <position position="193"/>
    </location>
</feature>
<feature type="active site" description="Schiff-base intermediate with acetaldehyde" evidence="7">
    <location>
        <position position="164"/>
    </location>
</feature>
<dbReference type="PIRSF" id="PIRSF001357">
    <property type="entry name" value="DeoC"/>
    <property type="match status" value="1"/>
</dbReference>
<accession>A0A7W9ZHY9</accession>
<sequence>MTFPAPNTADLTGPLLASVIDHTLLKPEATPGDIARLCEEAVRHQFKAVCVNALYLPEVARRLAGSAVAACAVIGFPLGAMPTEVKVAETRWVVAHGAQEVDMVIPVGLLKAGQLDAVRADIAAVKAACGDALLKVIIEACLLTDAEKVAACRLSAEAGADYVKTSTGFSSGGATVADVALMRQTVGDALGVKASGGIRTRETALEMVEAGASRIGASAGVSFL</sequence>
<keyword evidence="4 7" id="KW-0704">Schiff base</keyword>
<keyword evidence="2 7" id="KW-0963">Cytoplasm</keyword>
<evidence type="ECO:0000256" key="2">
    <source>
        <dbReference type="ARBA" id="ARBA00022490"/>
    </source>
</evidence>
<evidence type="ECO:0000313" key="8">
    <source>
        <dbReference type="EMBL" id="MBB6211837.1"/>
    </source>
</evidence>
<evidence type="ECO:0000313" key="9">
    <source>
        <dbReference type="Proteomes" id="UP000544872"/>
    </source>
</evidence>
<dbReference type="Gene3D" id="3.20.20.70">
    <property type="entry name" value="Aldolase class I"/>
    <property type="match status" value="1"/>
</dbReference>
<evidence type="ECO:0000256" key="1">
    <source>
        <dbReference type="ARBA" id="ARBA00010936"/>
    </source>
</evidence>